<dbReference type="InterPro" id="IPR056186">
    <property type="entry name" value="PDZ_CPAF-rel"/>
</dbReference>
<feature type="chain" id="PRO_5007896263" description="CPAF-like PDZ domain-containing protein" evidence="2">
    <location>
        <begin position="19"/>
        <end position="722"/>
    </location>
</feature>
<feature type="signal peptide" evidence="2">
    <location>
        <begin position="1"/>
        <end position="18"/>
    </location>
</feature>
<evidence type="ECO:0000313" key="5">
    <source>
        <dbReference type="Proteomes" id="UP000078544"/>
    </source>
</evidence>
<comment type="caution">
    <text evidence="4">The sequence shown here is derived from an EMBL/GenBank/DDBJ whole genome shotgun (WGS) entry which is preliminary data.</text>
</comment>
<evidence type="ECO:0000313" key="4">
    <source>
        <dbReference type="EMBL" id="KZZ97734.1"/>
    </source>
</evidence>
<dbReference type="SUPFAM" id="SSF52096">
    <property type="entry name" value="ClpP/crotonase"/>
    <property type="match status" value="1"/>
</dbReference>
<dbReference type="PANTHER" id="PTHR37049">
    <property type="entry name" value="PEPTIDASE S41 FAMILY PROTEIN"/>
    <property type="match status" value="1"/>
</dbReference>
<organism evidence="4 5">
    <name type="scientific">Moelleriella libera RCEF 2490</name>
    <dbReference type="NCBI Taxonomy" id="1081109"/>
    <lineage>
        <taxon>Eukaryota</taxon>
        <taxon>Fungi</taxon>
        <taxon>Dikarya</taxon>
        <taxon>Ascomycota</taxon>
        <taxon>Pezizomycotina</taxon>
        <taxon>Sordariomycetes</taxon>
        <taxon>Hypocreomycetidae</taxon>
        <taxon>Hypocreales</taxon>
        <taxon>Clavicipitaceae</taxon>
        <taxon>Moelleriella</taxon>
    </lineage>
</organism>
<accession>A0A168DGV1</accession>
<gene>
    <name evidence="4" type="ORF">AAL_03698</name>
</gene>
<evidence type="ECO:0000256" key="2">
    <source>
        <dbReference type="SAM" id="SignalP"/>
    </source>
</evidence>
<sequence length="722" mass="78985">MPTLRELLLFALVSGLAAQNATYDPSKACTFVDAELREETNAARNPSEIFLNGQHAFDCLRTLPFDAERAFNFTQQIRKYVQFQSNLEALKDPPQAYLSPRVDILGGLDKIAKTQFRNQFDFDTAISDLFNSVNDGHLFIRPCSQTIFRPIQRFKIVSLSEDGIKLPEIYAFDDVPNLLARQTNAVSPIETINGMTATAYLQPFADKITNQDPDARWNDLFASTSRGLLGTTLGNGVFPVRGFSEGNGTIVKFRNGSSLYIKAEASLLLKAFDPSPQNLFNTSCLQSQITNTISNTSQDTTVRAPFQSGPKGFPEPYVRDPYNQIFGFNLDNDTAVMVVPTFEPVGQGEPKNQTIVFTDTATSIVSQAVASGRTKMIIDISSNGGGLTVLSVDFFKLFFPNETPYHASRFRRHTALRIAAKLVENLDRKIQTFIGFRDLVTPDQLHDFATLNDWLGNTTELGTPVTSLAALFNNSEASTVTSPIRGFGPAKNKLNKTQPFKPENILIISDGHCASTCSLFVDFMTNGGGVRSVSFGGRPQKGPMQVMGGTRGGQVFKISQISDLLKGAFRVFAKSNRTLLSEEEAKQLEATWPEPLERLPLRLSAGSVNVKNTYHKDDDDLPLQFVYQASDCRLFYTADNLMNPVSAWAAAKKAIWGGGRCVDGSTGALGSRASQIKVTPQSGNESPIDSTTGGGSRSSSAKTTARILLLVVSFATTFITTM</sequence>
<dbReference type="OrthoDB" id="4949256at2759"/>
<feature type="domain" description="CPAF-like PDZ" evidence="3">
    <location>
        <begin position="153"/>
        <end position="266"/>
    </location>
</feature>
<evidence type="ECO:0000259" key="3">
    <source>
        <dbReference type="Pfam" id="PF23658"/>
    </source>
</evidence>
<feature type="region of interest" description="Disordered" evidence="1">
    <location>
        <begin position="672"/>
        <end position="699"/>
    </location>
</feature>
<keyword evidence="5" id="KW-1185">Reference proteome</keyword>
<dbReference type="InterPro" id="IPR029045">
    <property type="entry name" value="ClpP/crotonase-like_dom_sf"/>
</dbReference>
<dbReference type="AlphaFoldDB" id="A0A168DGV1"/>
<name>A0A168DGV1_9HYPO</name>
<evidence type="ECO:0000256" key="1">
    <source>
        <dbReference type="SAM" id="MobiDB-lite"/>
    </source>
</evidence>
<dbReference type="PANTHER" id="PTHR37049:SF4">
    <property type="entry name" value="RHODANESE DOMAIN-CONTAINING PROTEIN"/>
    <property type="match status" value="1"/>
</dbReference>
<dbReference type="EMBL" id="AZGY01000006">
    <property type="protein sequence ID" value="KZZ97734.1"/>
    <property type="molecule type" value="Genomic_DNA"/>
</dbReference>
<dbReference type="Proteomes" id="UP000078544">
    <property type="component" value="Unassembled WGS sequence"/>
</dbReference>
<dbReference type="Gene3D" id="3.90.226.10">
    <property type="entry name" value="2-enoyl-CoA Hydratase, Chain A, domain 1"/>
    <property type="match status" value="1"/>
</dbReference>
<feature type="compositionally biased region" description="Polar residues" evidence="1">
    <location>
        <begin position="672"/>
        <end position="689"/>
    </location>
</feature>
<protein>
    <recommendedName>
        <fullName evidence="3">CPAF-like PDZ domain-containing protein</fullName>
    </recommendedName>
</protein>
<reference evidence="4 5" key="1">
    <citation type="journal article" date="2016" name="Genome Biol. Evol.">
        <title>Divergent and convergent evolution of fungal pathogenicity.</title>
        <authorList>
            <person name="Shang Y."/>
            <person name="Xiao G."/>
            <person name="Zheng P."/>
            <person name="Cen K."/>
            <person name="Zhan S."/>
            <person name="Wang C."/>
        </authorList>
    </citation>
    <scope>NUCLEOTIDE SEQUENCE [LARGE SCALE GENOMIC DNA]</scope>
    <source>
        <strain evidence="4 5">RCEF 2490</strain>
    </source>
</reference>
<dbReference type="STRING" id="1081109.A0A168DGV1"/>
<dbReference type="Pfam" id="PF23658">
    <property type="entry name" value="PDZ_CPAF_rel"/>
    <property type="match status" value="1"/>
</dbReference>
<dbReference type="InterPro" id="IPR052766">
    <property type="entry name" value="S41A_metabolite_peptidase"/>
</dbReference>
<keyword evidence="2" id="KW-0732">Signal</keyword>
<proteinExistence type="predicted"/>